<gene>
    <name evidence="3" type="ORF">ENE74_11965</name>
</gene>
<protein>
    <submittedName>
        <fullName evidence="3">PilZ domain-containing protein</fullName>
    </submittedName>
</protein>
<keyword evidence="1" id="KW-0812">Transmembrane</keyword>
<accession>A0A437J7J4</accession>
<organism evidence="3 4">
    <name type="scientific">Sphingobium algorifonticola</name>
    <dbReference type="NCBI Taxonomy" id="2008318"/>
    <lineage>
        <taxon>Bacteria</taxon>
        <taxon>Pseudomonadati</taxon>
        <taxon>Pseudomonadota</taxon>
        <taxon>Alphaproteobacteria</taxon>
        <taxon>Sphingomonadales</taxon>
        <taxon>Sphingomonadaceae</taxon>
        <taxon>Sphingobium</taxon>
    </lineage>
</organism>
<dbReference type="OrthoDB" id="9795572at2"/>
<dbReference type="AlphaFoldDB" id="A0A437J7J4"/>
<proteinExistence type="predicted"/>
<feature type="domain" description="PilZ" evidence="2">
    <location>
        <begin position="98"/>
        <end position="157"/>
    </location>
</feature>
<dbReference type="GO" id="GO:0035438">
    <property type="term" value="F:cyclic-di-GMP binding"/>
    <property type="evidence" value="ECO:0007669"/>
    <property type="project" value="InterPro"/>
</dbReference>
<dbReference type="Pfam" id="PF07238">
    <property type="entry name" value="PilZ"/>
    <property type="match status" value="1"/>
</dbReference>
<keyword evidence="4" id="KW-1185">Reference proteome</keyword>
<evidence type="ECO:0000256" key="1">
    <source>
        <dbReference type="SAM" id="Phobius"/>
    </source>
</evidence>
<evidence type="ECO:0000313" key="4">
    <source>
        <dbReference type="Proteomes" id="UP000282977"/>
    </source>
</evidence>
<reference evidence="3 4" key="1">
    <citation type="submission" date="2019-01" db="EMBL/GenBank/DDBJ databases">
        <authorList>
            <person name="Chen W.-M."/>
        </authorList>
    </citation>
    <scope>NUCLEOTIDE SEQUENCE [LARGE SCALE GENOMIC DNA]</scope>
    <source>
        <strain evidence="3 4">TLA-22</strain>
    </source>
</reference>
<keyword evidence="1" id="KW-1133">Transmembrane helix</keyword>
<sequence length="216" mass="22434">MAHGSAFSSAFGMDASHRIHAGAKAFAPNIIPPHPSLRGGGLNALETNGLLRDSDNPWSIAVAKPSVYQPEAASLDVQARKLPRKPLFLRIADSGPDSAIIMDISVGGALIRTSQPLNVDDVVSITLPHGPLAEARVTWSNGPLAGCQFVTPISEATVSAALLKSDPVPADMTPRALAEAAYVDAPDPHRMALGVPVILGSSLLLWGMIAGVVALF</sequence>
<dbReference type="Proteomes" id="UP000282977">
    <property type="component" value="Unassembled WGS sequence"/>
</dbReference>
<keyword evidence="1" id="KW-0472">Membrane</keyword>
<dbReference type="EMBL" id="RZUL01000003">
    <property type="protein sequence ID" value="RVT41142.1"/>
    <property type="molecule type" value="Genomic_DNA"/>
</dbReference>
<evidence type="ECO:0000313" key="3">
    <source>
        <dbReference type="EMBL" id="RVT41142.1"/>
    </source>
</evidence>
<evidence type="ECO:0000259" key="2">
    <source>
        <dbReference type="Pfam" id="PF07238"/>
    </source>
</evidence>
<feature type="transmembrane region" description="Helical" evidence="1">
    <location>
        <begin position="193"/>
        <end position="215"/>
    </location>
</feature>
<comment type="caution">
    <text evidence="3">The sequence shown here is derived from an EMBL/GenBank/DDBJ whole genome shotgun (WGS) entry which is preliminary data.</text>
</comment>
<dbReference type="SUPFAM" id="SSF141371">
    <property type="entry name" value="PilZ domain-like"/>
    <property type="match status" value="1"/>
</dbReference>
<name>A0A437J7J4_9SPHN</name>
<dbReference type="InterPro" id="IPR009875">
    <property type="entry name" value="PilZ_domain"/>
</dbReference>